<protein>
    <submittedName>
        <fullName evidence="1">Cytochrome c, class I</fullName>
    </submittedName>
</protein>
<dbReference type="STRING" id="251229.Chro_3905"/>
<gene>
    <name evidence="1" type="ORF">Chro_3905</name>
</gene>
<dbReference type="InParanoid" id="K9U3X0"/>
<dbReference type="PANTHER" id="PTHR35008:SF4">
    <property type="entry name" value="BLL4482 PROTEIN"/>
    <property type="match status" value="1"/>
</dbReference>
<dbReference type="GO" id="GO:0020037">
    <property type="term" value="F:heme binding"/>
    <property type="evidence" value="ECO:0007669"/>
    <property type="project" value="InterPro"/>
</dbReference>
<dbReference type="HOGENOM" id="CLU_1701116_0_0_3"/>
<dbReference type="AlphaFoldDB" id="K9U3X0"/>
<evidence type="ECO:0000313" key="1">
    <source>
        <dbReference type="EMBL" id="AFY89318.1"/>
    </source>
</evidence>
<dbReference type="KEGG" id="cthe:Chro_3905"/>
<accession>K9U3X0</accession>
<sequence>MSSFLFLVVLISILSLGVTQANSRNDFARDLTNPRLIQRGRYIVTALGNHSGCHSPNKTPNDPEWLAGYLPGTPGQPFQIGEFQIYPSNITPDEETGIGSWTPQQVFNVFRQGQDKHDNTICPPMFWSVYQNLSDRNTWSIVAYLKEGIKPVKN</sequence>
<name>K9U3X0_CHRTP</name>
<evidence type="ECO:0000313" key="2">
    <source>
        <dbReference type="Proteomes" id="UP000010384"/>
    </source>
</evidence>
<keyword evidence="2" id="KW-1185">Reference proteome</keyword>
<proteinExistence type="predicted"/>
<dbReference type="SUPFAM" id="SSF46626">
    <property type="entry name" value="Cytochrome c"/>
    <property type="match status" value="1"/>
</dbReference>
<dbReference type="RefSeq" id="WP_015155861.1">
    <property type="nucleotide sequence ID" value="NC_019695.1"/>
</dbReference>
<dbReference type="PANTHER" id="PTHR35008">
    <property type="entry name" value="BLL4482 PROTEIN-RELATED"/>
    <property type="match status" value="1"/>
</dbReference>
<dbReference type="eggNOG" id="COG2010">
    <property type="taxonomic scope" value="Bacteria"/>
</dbReference>
<organism evidence="1 2">
    <name type="scientific">Chroococcidiopsis thermalis (strain PCC 7203)</name>
    <dbReference type="NCBI Taxonomy" id="251229"/>
    <lineage>
        <taxon>Bacteria</taxon>
        <taxon>Bacillati</taxon>
        <taxon>Cyanobacteriota</taxon>
        <taxon>Cyanophyceae</taxon>
        <taxon>Chroococcidiopsidales</taxon>
        <taxon>Chroococcidiopsidaceae</taxon>
        <taxon>Chroococcidiopsis</taxon>
    </lineage>
</organism>
<dbReference type="Proteomes" id="UP000010384">
    <property type="component" value="Chromosome"/>
</dbReference>
<dbReference type="OrthoDB" id="9809720at2"/>
<dbReference type="EMBL" id="CP003597">
    <property type="protein sequence ID" value="AFY89318.1"/>
    <property type="molecule type" value="Genomic_DNA"/>
</dbReference>
<dbReference type="InterPro" id="IPR036909">
    <property type="entry name" value="Cyt_c-like_dom_sf"/>
</dbReference>
<dbReference type="GO" id="GO:0009055">
    <property type="term" value="F:electron transfer activity"/>
    <property type="evidence" value="ECO:0007669"/>
    <property type="project" value="InterPro"/>
</dbReference>
<reference evidence="1 2" key="1">
    <citation type="submission" date="2012-06" db="EMBL/GenBank/DDBJ databases">
        <title>Finished chromosome of genome of Chroococcidiopsis thermalis PCC 7203.</title>
        <authorList>
            <consortium name="US DOE Joint Genome Institute"/>
            <person name="Gugger M."/>
            <person name="Coursin T."/>
            <person name="Rippka R."/>
            <person name="Tandeau De Marsac N."/>
            <person name="Huntemann M."/>
            <person name="Wei C.-L."/>
            <person name="Han J."/>
            <person name="Detter J.C."/>
            <person name="Han C."/>
            <person name="Tapia R."/>
            <person name="Davenport K."/>
            <person name="Daligault H."/>
            <person name="Erkkila T."/>
            <person name="Gu W."/>
            <person name="Munk A.C.C."/>
            <person name="Teshima H."/>
            <person name="Xu Y."/>
            <person name="Chain P."/>
            <person name="Chen A."/>
            <person name="Krypides N."/>
            <person name="Mavromatis K."/>
            <person name="Markowitz V."/>
            <person name="Szeto E."/>
            <person name="Ivanova N."/>
            <person name="Mikhailova N."/>
            <person name="Ovchinnikova G."/>
            <person name="Pagani I."/>
            <person name="Pati A."/>
            <person name="Goodwin L."/>
            <person name="Peters L."/>
            <person name="Pitluck S."/>
            <person name="Woyke T."/>
            <person name="Kerfeld C."/>
        </authorList>
    </citation>
    <scope>NUCLEOTIDE SEQUENCE [LARGE SCALE GENOMIC DNA]</scope>
    <source>
        <strain evidence="1 2">PCC 7203</strain>
    </source>
</reference>
<dbReference type="InterPro" id="IPR051459">
    <property type="entry name" value="Cytochrome_c-type_DH"/>
</dbReference>